<name>A0ABN9UFA8_9DINO</name>
<organism evidence="2 3">
    <name type="scientific">Prorocentrum cordatum</name>
    <dbReference type="NCBI Taxonomy" id="2364126"/>
    <lineage>
        <taxon>Eukaryota</taxon>
        <taxon>Sar</taxon>
        <taxon>Alveolata</taxon>
        <taxon>Dinophyceae</taxon>
        <taxon>Prorocentrales</taxon>
        <taxon>Prorocentraceae</taxon>
        <taxon>Prorocentrum</taxon>
    </lineage>
</organism>
<feature type="non-terminal residue" evidence="2">
    <location>
        <position position="135"/>
    </location>
</feature>
<feature type="compositionally biased region" description="Acidic residues" evidence="1">
    <location>
        <begin position="25"/>
        <end position="35"/>
    </location>
</feature>
<keyword evidence="3" id="KW-1185">Reference proteome</keyword>
<dbReference type="Proteomes" id="UP001189429">
    <property type="component" value="Unassembled WGS sequence"/>
</dbReference>
<sequence length="135" mass="13882">PAAGLGPLPAAGGPGGARPRSADPESSEDSEDSEEVVGVRRKRLRLRFQASDGSGGDAGLPEAVRERARAALLEVRLRHPARRRWEASARRRPPPGEAGAAGRRRSRAGRTAAAQPPPGRPDAGGGGVGCTVDEG</sequence>
<reference evidence="2" key="1">
    <citation type="submission" date="2023-10" db="EMBL/GenBank/DDBJ databases">
        <authorList>
            <person name="Chen Y."/>
            <person name="Shah S."/>
            <person name="Dougan E. K."/>
            <person name="Thang M."/>
            <person name="Chan C."/>
        </authorList>
    </citation>
    <scope>NUCLEOTIDE SEQUENCE [LARGE SCALE GENOMIC DNA]</scope>
</reference>
<evidence type="ECO:0000313" key="2">
    <source>
        <dbReference type="EMBL" id="CAK0858220.1"/>
    </source>
</evidence>
<feature type="compositionally biased region" description="Low complexity" evidence="1">
    <location>
        <begin position="1"/>
        <end position="11"/>
    </location>
</feature>
<feature type="region of interest" description="Disordered" evidence="1">
    <location>
        <begin position="1"/>
        <end position="40"/>
    </location>
</feature>
<evidence type="ECO:0000313" key="3">
    <source>
        <dbReference type="Proteomes" id="UP001189429"/>
    </source>
</evidence>
<protein>
    <submittedName>
        <fullName evidence="2">Uncharacterized protein</fullName>
    </submittedName>
</protein>
<dbReference type="EMBL" id="CAUYUJ010015802">
    <property type="protein sequence ID" value="CAK0858220.1"/>
    <property type="molecule type" value="Genomic_DNA"/>
</dbReference>
<gene>
    <name evidence="2" type="ORF">PCOR1329_LOCUS48076</name>
</gene>
<accession>A0ABN9UFA8</accession>
<proteinExistence type="predicted"/>
<evidence type="ECO:0000256" key="1">
    <source>
        <dbReference type="SAM" id="MobiDB-lite"/>
    </source>
</evidence>
<feature type="region of interest" description="Disordered" evidence="1">
    <location>
        <begin position="79"/>
        <end position="135"/>
    </location>
</feature>
<comment type="caution">
    <text evidence="2">The sequence shown here is derived from an EMBL/GenBank/DDBJ whole genome shotgun (WGS) entry which is preliminary data.</text>
</comment>
<feature type="non-terminal residue" evidence="2">
    <location>
        <position position="1"/>
    </location>
</feature>